<comment type="caution">
    <text evidence="8">The sequence shown here is derived from an EMBL/GenBank/DDBJ whole genome shotgun (WGS) entry which is preliminary data.</text>
</comment>
<protein>
    <submittedName>
        <fullName evidence="8">Integrase</fullName>
    </submittedName>
</protein>
<dbReference type="SUPFAM" id="SSF56349">
    <property type="entry name" value="DNA breaking-rejoining enzymes"/>
    <property type="match status" value="1"/>
</dbReference>
<dbReference type="InterPro" id="IPR010998">
    <property type="entry name" value="Integrase_recombinase_N"/>
</dbReference>
<dbReference type="AlphaFoldDB" id="A0A098M512"/>
<organism evidence="8 9">
    <name type="scientific">Paenibacillus wynnii</name>
    <dbReference type="NCBI Taxonomy" id="268407"/>
    <lineage>
        <taxon>Bacteria</taxon>
        <taxon>Bacillati</taxon>
        <taxon>Bacillota</taxon>
        <taxon>Bacilli</taxon>
        <taxon>Bacillales</taxon>
        <taxon>Paenibacillaceae</taxon>
        <taxon>Paenibacillus</taxon>
    </lineage>
</organism>
<dbReference type="CDD" id="cd00397">
    <property type="entry name" value="DNA_BRE_C"/>
    <property type="match status" value="1"/>
</dbReference>
<keyword evidence="9" id="KW-1185">Reference proteome</keyword>
<evidence type="ECO:0000259" key="7">
    <source>
        <dbReference type="PROSITE" id="PS51900"/>
    </source>
</evidence>
<keyword evidence="3 5" id="KW-0238">DNA-binding</keyword>
<dbReference type="InterPro" id="IPR013762">
    <property type="entry name" value="Integrase-like_cat_sf"/>
</dbReference>
<dbReference type="PROSITE" id="PS51898">
    <property type="entry name" value="TYR_RECOMBINASE"/>
    <property type="match status" value="1"/>
</dbReference>
<proteinExistence type="inferred from homology"/>
<comment type="similarity">
    <text evidence="1">Belongs to the 'phage' integrase family.</text>
</comment>
<dbReference type="eggNOG" id="COG4974">
    <property type="taxonomic scope" value="Bacteria"/>
</dbReference>
<dbReference type="PANTHER" id="PTHR30349">
    <property type="entry name" value="PHAGE INTEGRASE-RELATED"/>
    <property type="match status" value="1"/>
</dbReference>
<dbReference type="InterPro" id="IPR002104">
    <property type="entry name" value="Integrase_catalytic"/>
</dbReference>
<keyword evidence="2" id="KW-0229">DNA integration</keyword>
<accession>A0A098M512</accession>
<dbReference type="GO" id="GO:0015074">
    <property type="term" value="P:DNA integration"/>
    <property type="evidence" value="ECO:0007669"/>
    <property type="project" value="UniProtKB-KW"/>
</dbReference>
<evidence type="ECO:0000256" key="5">
    <source>
        <dbReference type="PROSITE-ProRule" id="PRU01248"/>
    </source>
</evidence>
<dbReference type="InterPro" id="IPR004107">
    <property type="entry name" value="Integrase_SAM-like_N"/>
</dbReference>
<dbReference type="Pfam" id="PF13495">
    <property type="entry name" value="Phage_int_SAM_4"/>
    <property type="match status" value="1"/>
</dbReference>
<dbReference type="GO" id="GO:0006310">
    <property type="term" value="P:DNA recombination"/>
    <property type="evidence" value="ECO:0007669"/>
    <property type="project" value="UniProtKB-KW"/>
</dbReference>
<dbReference type="PROSITE" id="PS51900">
    <property type="entry name" value="CB"/>
    <property type="match status" value="1"/>
</dbReference>
<evidence type="ECO:0000256" key="2">
    <source>
        <dbReference type="ARBA" id="ARBA00022908"/>
    </source>
</evidence>
<evidence type="ECO:0000256" key="3">
    <source>
        <dbReference type="ARBA" id="ARBA00023125"/>
    </source>
</evidence>
<sequence length="306" mass="35939">MLLKFALSEFKSDRMYRNVSDRTLTAYMGLMNEFHQYCVENEIINVEDCTASFVKQYLLQCKEKGNNPTTVNSKLHILKIFFNYFETEMEVFTPKTNPTKRIIFAKEDVKIEVFTDAQIKQMLRFYQSIKYRDKSLYAYRDYFLIIWLLGSACRLGETVSLKWSDVDLVNQVITVNGKKRVASSIPMSDRLKREFIEYRIFVEKYFPTMPETVFTDRNGKPLTDNALKMVFKHLKVIMNFKNVRLSCHTFRHTAAHSMIMAGCDIGTIQKLLRHSNISMTLKYFSLWGTALAEQNEKFNPLNNMDI</sequence>
<dbReference type="OrthoDB" id="107900at2"/>
<feature type="domain" description="Tyr recombinase" evidence="6">
    <location>
        <begin position="109"/>
        <end position="299"/>
    </location>
</feature>
<dbReference type="Proteomes" id="UP000029734">
    <property type="component" value="Unassembled WGS sequence"/>
</dbReference>
<name>A0A098M512_9BACL</name>
<dbReference type="GO" id="GO:0003677">
    <property type="term" value="F:DNA binding"/>
    <property type="evidence" value="ECO:0007669"/>
    <property type="project" value="UniProtKB-UniRule"/>
</dbReference>
<dbReference type="InterPro" id="IPR044068">
    <property type="entry name" value="CB"/>
</dbReference>
<evidence type="ECO:0000259" key="6">
    <source>
        <dbReference type="PROSITE" id="PS51898"/>
    </source>
</evidence>
<reference evidence="8 9" key="2">
    <citation type="submission" date="2014-10" db="EMBL/GenBank/DDBJ databases">
        <title>Comparative genomics of the Paenibacillus odorifer group.</title>
        <authorList>
            <person name="Tsai Y.-C."/>
            <person name="Martin N."/>
            <person name="Korlach J."/>
            <person name="Wiedmann M."/>
        </authorList>
    </citation>
    <scope>NUCLEOTIDE SEQUENCE [LARGE SCALE GENOMIC DNA]</scope>
    <source>
        <strain evidence="8 9">DSM 18334</strain>
    </source>
</reference>
<dbReference type="InterPro" id="IPR050090">
    <property type="entry name" value="Tyrosine_recombinase_XerCD"/>
</dbReference>
<evidence type="ECO:0000313" key="9">
    <source>
        <dbReference type="Proteomes" id="UP000029734"/>
    </source>
</evidence>
<evidence type="ECO:0000256" key="1">
    <source>
        <dbReference type="ARBA" id="ARBA00008857"/>
    </source>
</evidence>
<evidence type="ECO:0000256" key="4">
    <source>
        <dbReference type="ARBA" id="ARBA00023172"/>
    </source>
</evidence>
<reference evidence="8 9" key="1">
    <citation type="submission" date="2014-08" db="EMBL/GenBank/DDBJ databases">
        <authorList>
            <person name="den Bakker H.C."/>
        </authorList>
    </citation>
    <scope>NUCLEOTIDE SEQUENCE [LARGE SCALE GENOMIC DNA]</scope>
    <source>
        <strain evidence="8 9">DSM 18334</strain>
    </source>
</reference>
<dbReference type="InterPro" id="IPR011010">
    <property type="entry name" value="DNA_brk_join_enz"/>
</dbReference>
<feature type="domain" description="Core-binding (CB)" evidence="7">
    <location>
        <begin position="1"/>
        <end position="86"/>
    </location>
</feature>
<dbReference type="Pfam" id="PF00589">
    <property type="entry name" value="Phage_integrase"/>
    <property type="match status" value="1"/>
</dbReference>
<keyword evidence="4" id="KW-0233">DNA recombination</keyword>
<dbReference type="EMBL" id="JQCR01000003">
    <property type="protein sequence ID" value="KGE16632.1"/>
    <property type="molecule type" value="Genomic_DNA"/>
</dbReference>
<dbReference type="Gene3D" id="1.10.443.10">
    <property type="entry name" value="Intergrase catalytic core"/>
    <property type="match status" value="1"/>
</dbReference>
<gene>
    <name evidence="8" type="ORF">PWYN_18135</name>
</gene>
<dbReference type="Gene3D" id="1.10.150.130">
    <property type="match status" value="1"/>
</dbReference>
<dbReference type="STRING" id="268407.PWYN_18135"/>
<evidence type="ECO:0000313" key="8">
    <source>
        <dbReference type="EMBL" id="KGE16632.1"/>
    </source>
</evidence>
<dbReference type="PANTHER" id="PTHR30349:SF41">
    <property type="entry name" value="INTEGRASE_RECOMBINASE PROTEIN MJ0367-RELATED"/>
    <property type="match status" value="1"/>
</dbReference>